<gene>
    <name evidence="2" type="ORF">J437_LFUL007932</name>
</gene>
<dbReference type="SUPFAM" id="SSF49265">
    <property type="entry name" value="Fibronectin type III"/>
    <property type="match status" value="1"/>
</dbReference>
<keyword evidence="3" id="KW-1185">Reference proteome</keyword>
<dbReference type="GO" id="GO:0016020">
    <property type="term" value="C:membrane"/>
    <property type="evidence" value="ECO:0007669"/>
    <property type="project" value="UniProtKB-SubCell"/>
</dbReference>
<dbReference type="PANTHER" id="PTHR46957:SF3">
    <property type="entry name" value="CYTOKINE RECEPTOR"/>
    <property type="match status" value="1"/>
</dbReference>
<feature type="domain" description="Fibronectin type-III" evidence="1">
    <location>
        <begin position="58"/>
        <end position="103"/>
    </location>
</feature>
<dbReference type="CDD" id="cd00063">
    <property type="entry name" value="FN3"/>
    <property type="match status" value="2"/>
</dbReference>
<dbReference type="Pfam" id="PF00041">
    <property type="entry name" value="fn3"/>
    <property type="match status" value="1"/>
</dbReference>
<evidence type="ECO:0000313" key="2">
    <source>
        <dbReference type="EMBL" id="KAG8231172.1"/>
    </source>
</evidence>
<dbReference type="PANTHER" id="PTHR46957">
    <property type="entry name" value="CYTOKINE RECEPTOR"/>
    <property type="match status" value="1"/>
</dbReference>
<sequence>MEEEEELEVVPASQTSHVLAFLDKYTTYRIQVLAFNPAGDGPRSVPVIIRTLEGIPGAPGPIIFTEITMNSLRVGWDTPQEPNGEILGYIVAYETSMPSESKL</sequence>
<name>A0A8K0P2Z9_LADFU</name>
<protein>
    <recommendedName>
        <fullName evidence="1">Fibronectin type-III domain-containing protein</fullName>
    </recommendedName>
</protein>
<dbReference type="PROSITE" id="PS50853">
    <property type="entry name" value="FN3"/>
    <property type="match status" value="2"/>
</dbReference>
<dbReference type="AlphaFoldDB" id="A0A8K0P2Z9"/>
<comment type="caution">
    <text evidence="2">The sequence shown here is derived from an EMBL/GenBank/DDBJ whole genome shotgun (WGS) entry which is preliminary data.</text>
</comment>
<dbReference type="InterPro" id="IPR003961">
    <property type="entry name" value="FN3_dom"/>
</dbReference>
<organism evidence="2 3">
    <name type="scientific">Ladona fulva</name>
    <name type="common">Scarce chaser dragonfly</name>
    <name type="synonym">Libellula fulva</name>
    <dbReference type="NCBI Taxonomy" id="123851"/>
    <lineage>
        <taxon>Eukaryota</taxon>
        <taxon>Metazoa</taxon>
        <taxon>Ecdysozoa</taxon>
        <taxon>Arthropoda</taxon>
        <taxon>Hexapoda</taxon>
        <taxon>Insecta</taxon>
        <taxon>Pterygota</taxon>
        <taxon>Palaeoptera</taxon>
        <taxon>Odonata</taxon>
        <taxon>Epiprocta</taxon>
        <taxon>Anisoptera</taxon>
        <taxon>Libelluloidea</taxon>
        <taxon>Libellulidae</taxon>
        <taxon>Ladona</taxon>
    </lineage>
</organism>
<dbReference type="OrthoDB" id="8923679at2759"/>
<dbReference type="InterPro" id="IPR013783">
    <property type="entry name" value="Ig-like_fold"/>
</dbReference>
<feature type="domain" description="Fibronectin type-III" evidence="1">
    <location>
        <begin position="1"/>
        <end position="54"/>
    </location>
</feature>
<reference evidence="2" key="2">
    <citation type="submission" date="2017-10" db="EMBL/GenBank/DDBJ databases">
        <title>Ladona fulva Genome sequencing and assembly.</title>
        <authorList>
            <person name="Murali S."/>
            <person name="Richards S."/>
            <person name="Bandaranaike D."/>
            <person name="Bellair M."/>
            <person name="Blankenburg K."/>
            <person name="Chao H."/>
            <person name="Dinh H."/>
            <person name="Doddapaneni H."/>
            <person name="Dugan-Rocha S."/>
            <person name="Elkadiri S."/>
            <person name="Gnanaolivu R."/>
            <person name="Hernandez B."/>
            <person name="Skinner E."/>
            <person name="Javaid M."/>
            <person name="Lee S."/>
            <person name="Li M."/>
            <person name="Ming W."/>
            <person name="Munidasa M."/>
            <person name="Muniz J."/>
            <person name="Nguyen L."/>
            <person name="Hughes D."/>
            <person name="Osuji N."/>
            <person name="Pu L.-L."/>
            <person name="Puazo M."/>
            <person name="Qu C."/>
            <person name="Quiroz J."/>
            <person name="Raj R."/>
            <person name="Weissenberger G."/>
            <person name="Xin Y."/>
            <person name="Zou X."/>
            <person name="Han Y."/>
            <person name="Worley K."/>
            <person name="Muzny D."/>
            <person name="Gibbs R."/>
        </authorList>
    </citation>
    <scope>NUCLEOTIDE SEQUENCE</scope>
    <source>
        <strain evidence="2">Sampled in the wild</strain>
    </source>
</reference>
<dbReference type="Gene3D" id="2.60.40.10">
    <property type="entry name" value="Immunoglobulins"/>
    <property type="match status" value="2"/>
</dbReference>
<evidence type="ECO:0000259" key="1">
    <source>
        <dbReference type="PROSITE" id="PS50853"/>
    </source>
</evidence>
<evidence type="ECO:0000313" key="3">
    <source>
        <dbReference type="Proteomes" id="UP000792457"/>
    </source>
</evidence>
<dbReference type="InterPro" id="IPR036116">
    <property type="entry name" value="FN3_sf"/>
</dbReference>
<accession>A0A8K0P2Z9</accession>
<dbReference type="Proteomes" id="UP000792457">
    <property type="component" value="Unassembled WGS sequence"/>
</dbReference>
<dbReference type="EMBL" id="KZ308540">
    <property type="protein sequence ID" value="KAG8231172.1"/>
    <property type="molecule type" value="Genomic_DNA"/>
</dbReference>
<dbReference type="InterPro" id="IPR050713">
    <property type="entry name" value="RTP_Phos/Ushers"/>
</dbReference>
<proteinExistence type="predicted"/>
<reference evidence="2" key="1">
    <citation type="submission" date="2013-04" db="EMBL/GenBank/DDBJ databases">
        <authorList>
            <person name="Qu J."/>
            <person name="Murali S.C."/>
            <person name="Bandaranaike D."/>
            <person name="Bellair M."/>
            <person name="Blankenburg K."/>
            <person name="Chao H."/>
            <person name="Dinh H."/>
            <person name="Doddapaneni H."/>
            <person name="Downs B."/>
            <person name="Dugan-Rocha S."/>
            <person name="Elkadiri S."/>
            <person name="Gnanaolivu R.D."/>
            <person name="Hernandez B."/>
            <person name="Javaid M."/>
            <person name="Jayaseelan J.C."/>
            <person name="Lee S."/>
            <person name="Li M."/>
            <person name="Ming W."/>
            <person name="Munidasa M."/>
            <person name="Muniz J."/>
            <person name="Nguyen L."/>
            <person name="Ongeri F."/>
            <person name="Osuji N."/>
            <person name="Pu L.-L."/>
            <person name="Puazo M."/>
            <person name="Qu C."/>
            <person name="Quiroz J."/>
            <person name="Raj R."/>
            <person name="Weissenberger G."/>
            <person name="Xin Y."/>
            <person name="Zou X."/>
            <person name="Han Y."/>
            <person name="Richards S."/>
            <person name="Worley K."/>
            <person name="Muzny D."/>
            <person name="Gibbs R."/>
        </authorList>
    </citation>
    <scope>NUCLEOTIDE SEQUENCE</scope>
    <source>
        <strain evidence="2">Sampled in the wild</strain>
    </source>
</reference>